<proteinExistence type="predicted"/>
<dbReference type="AlphaFoldDB" id="A0A369XJF0"/>
<protein>
    <submittedName>
        <fullName evidence="1">Uncharacterized protein</fullName>
    </submittedName>
</protein>
<accession>A0A369XJF0</accession>
<dbReference type="EMBL" id="QPGA01000041">
    <property type="protein sequence ID" value="RDE49480.1"/>
    <property type="molecule type" value="Genomic_DNA"/>
</dbReference>
<gene>
    <name evidence="1" type="ORF">DVS81_16555</name>
</gene>
<dbReference type="Proteomes" id="UP000253831">
    <property type="component" value="Unassembled WGS sequence"/>
</dbReference>
<name>A0A369XJF0_9PROT</name>
<evidence type="ECO:0000313" key="1">
    <source>
        <dbReference type="EMBL" id="RDE49480.1"/>
    </source>
</evidence>
<sequence length="125" mass="13793">MSITIRIDQQPETEVNYSNRNAAIVLGAPGIDTSDGCGEIDFAELPRLRQRAIRALHQAWGIQTVAPTDESGPTRILEIDGQPTIQRGVRVIDPGIDQEGVVRRLKEVFHLLAVAHELRSGVTWC</sequence>
<evidence type="ECO:0000313" key="2">
    <source>
        <dbReference type="Proteomes" id="UP000253831"/>
    </source>
</evidence>
<reference evidence="1 2" key="1">
    <citation type="submission" date="2018-05" db="EMBL/GenBank/DDBJ databases">
        <title>Integrated omic analyses show evidence that a Ca. Accumulibacter phosphatis strain performs denitrification under micro-aerobic conditions.</title>
        <authorList>
            <person name="Camejo P.Y."/>
            <person name="Katherine M.D."/>
            <person name="Daniel N.R."/>
        </authorList>
    </citation>
    <scope>NUCLEOTIDE SEQUENCE [LARGE SCALE GENOMIC DNA]</scope>
    <source>
        <strain evidence="1">UW-LDO-IC</strain>
    </source>
</reference>
<organism evidence="1 2">
    <name type="scientific">Candidatus Accumulibacter meliphilus</name>
    <dbReference type="NCBI Taxonomy" id="2211374"/>
    <lineage>
        <taxon>Bacteria</taxon>
        <taxon>Pseudomonadati</taxon>
        <taxon>Pseudomonadota</taxon>
        <taxon>Betaproteobacteria</taxon>
        <taxon>Candidatus Accumulibacter</taxon>
    </lineage>
</organism>
<comment type="caution">
    <text evidence="1">The sequence shown here is derived from an EMBL/GenBank/DDBJ whole genome shotgun (WGS) entry which is preliminary data.</text>
</comment>